<reference evidence="2 3" key="1">
    <citation type="journal article" date="2020" name="Genome Biol. Evol.">
        <title>Comparative genomics of strictly vertically transmitted, feminizing microsporidia endosymbionts of amphipod crustaceans.</title>
        <authorList>
            <person name="Cormier A."/>
            <person name="Chebbi M.A."/>
            <person name="Giraud I."/>
            <person name="Wattier R."/>
            <person name="Teixeira M."/>
            <person name="Gilbert C."/>
            <person name="Rigaud T."/>
            <person name="Cordaux R."/>
        </authorList>
    </citation>
    <scope>NUCLEOTIDE SEQUENCE [LARGE SCALE GENOMIC DNA]</scope>
    <source>
        <strain evidence="2 3">Ou3-Ou53</strain>
    </source>
</reference>
<comment type="caution">
    <text evidence="2">The sequence shown here is derived from an EMBL/GenBank/DDBJ whole genome shotgun (WGS) entry which is preliminary data.</text>
</comment>
<dbReference type="InterPro" id="IPR051320">
    <property type="entry name" value="Viral_Replic_Matur_Polypro"/>
</dbReference>
<dbReference type="Gene3D" id="3.30.70.270">
    <property type="match status" value="1"/>
</dbReference>
<sequence length="102" mass="11806">MNGLFEKYIGRGVEIYMDDIVIYGRTRKVHDDLLLETIKILERSKMRINLKKVQLCQREIKLLGVTLNGEMITPSEIKQNEALEFPKPQNVSDVRRFLGLSG</sequence>
<protein>
    <submittedName>
        <fullName evidence="2">Retrovirus-related Pol polyprotein from transposon opus</fullName>
    </submittedName>
</protein>
<proteinExistence type="predicted"/>
<dbReference type="InterPro" id="IPR000477">
    <property type="entry name" value="RT_dom"/>
</dbReference>
<dbReference type="InterPro" id="IPR043128">
    <property type="entry name" value="Rev_trsase/Diguanyl_cyclase"/>
</dbReference>
<dbReference type="OrthoDB" id="5423428at2759"/>
<dbReference type="SUPFAM" id="SSF56672">
    <property type="entry name" value="DNA/RNA polymerases"/>
    <property type="match status" value="1"/>
</dbReference>
<dbReference type="Pfam" id="PF00078">
    <property type="entry name" value="RVT_1"/>
    <property type="match status" value="1"/>
</dbReference>
<dbReference type="Proteomes" id="UP000740883">
    <property type="component" value="Unassembled WGS sequence"/>
</dbReference>
<keyword evidence="3" id="KW-1185">Reference proteome</keyword>
<evidence type="ECO:0000313" key="2">
    <source>
        <dbReference type="EMBL" id="KAF9761176.1"/>
    </source>
</evidence>
<feature type="domain" description="Reverse transcriptase" evidence="1">
    <location>
        <begin position="1"/>
        <end position="67"/>
    </location>
</feature>
<dbReference type="PANTHER" id="PTHR33064:SF37">
    <property type="entry name" value="RIBONUCLEASE H"/>
    <property type="match status" value="1"/>
</dbReference>
<name>A0A9P6GWD9_9MICR</name>
<gene>
    <name evidence="2" type="primary">pol_113</name>
    <name evidence="2" type="ORF">NGRA_2807</name>
</gene>
<dbReference type="PROSITE" id="PS50878">
    <property type="entry name" value="RT_POL"/>
    <property type="match status" value="1"/>
</dbReference>
<dbReference type="EMBL" id="SBJO01000398">
    <property type="protein sequence ID" value="KAF9761176.1"/>
    <property type="molecule type" value="Genomic_DNA"/>
</dbReference>
<dbReference type="InterPro" id="IPR043502">
    <property type="entry name" value="DNA/RNA_pol_sf"/>
</dbReference>
<dbReference type="PANTHER" id="PTHR33064">
    <property type="entry name" value="POL PROTEIN"/>
    <property type="match status" value="1"/>
</dbReference>
<evidence type="ECO:0000259" key="1">
    <source>
        <dbReference type="PROSITE" id="PS50878"/>
    </source>
</evidence>
<evidence type="ECO:0000313" key="3">
    <source>
        <dbReference type="Proteomes" id="UP000740883"/>
    </source>
</evidence>
<accession>A0A9P6GWD9</accession>
<organism evidence="2 3">
    <name type="scientific">Nosema granulosis</name>
    <dbReference type="NCBI Taxonomy" id="83296"/>
    <lineage>
        <taxon>Eukaryota</taxon>
        <taxon>Fungi</taxon>
        <taxon>Fungi incertae sedis</taxon>
        <taxon>Microsporidia</taxon>
        <taxon>Nosematidae</taxon>
        <taxon>Nosema</taxon>
    </lineage>
</organism>
<dbReference type="AlphaFoldDB" id="A0A9P6GWD9"/>